<comment type="similarity">
    <text evidence="1">Belongs to the methylamine corrinoid protein family.</text>
</comment>
<evidence type="ECO:0000259" key="5">
    <source>
        <dbReference type="PROSITE" id="PS51337"/>
    </source>
</evidence>
<accession>X0TB35</accession>
<dbReference type="GO" id="GO:0046872">
    <property type="term" value="F:metal ion binding"/>
    <property type="evidence" value="ECO:0007669"/>
    <property type="project" value="UniProtKB-KW"/>
</dbReference>
<dbReference type="GO" id="GO:0046653">
    <property type="term" value="P:tetrahydrofolate metabolic process"/>
    <property type="evidence" value="ECO:0007669"/>
    <property type="project" value="TreeGrafter"/>
</dbReference>
<dbReference type="PROSITE" id="PS51332">
    <property type="entry name" value="B12_BINDING"/>
    <property type="match status" value="1"/>
</dbReference>
<dbReference type="InterPro" id="IPR006158">
    <property type="entry name" value="Cobalamin-bd"/>
</dbReference>
<dbReference type="GO" id="GO:0050667">
    <property type="term" value="P:homocysteine metabolic process"/>
    <property type="evidence" value="ECO:0007669"/>
    <property type="project" value="TreeGrafter"/>
</dbReference>
<dbReference type="SUPFAM" id="SSF47644">
    <property type="entry name" value="Methionine synthase domain"/>
    <property type="match status" value="1"/>
</dbReference>
<evidence type="ECO:0000259" key="4">
    <source>
        <dbReference type="PROSITE" id="PS51332"/>
    </source>
</evidence>
<dbReference type="SMART" id="SM01018">
    <property type="entry name" value="B12-binding_2"/>
    <property type="match status" value="1"/>
</dbReference>
<dbReference type="GO" id="GO:0005829">
    <property type="term" value="C:cytosol"/>
    <property type="evidence" value="ECO:0007669"/>
    <property type="project" value="TreeGrafter"/>
</dbReference>
<protein>
    <recommendedName>
        <fullName evidence="7">B12-binding domain-containing protein</fullName>
    </recommendedName>
</protein>
<evidence type="ECO:0000256" key="3">
    <source>
        <dbReference type="ARBA" id="ARBA00023285"/>
    </source>
</evidence>
<dbReference type="Gene3D" id="3.40.50.280">
    <property type="entry name" value="Cobalamin-binding domain"/>
    <property type="match status" value="1"/>
</dbReference>
<dbReference type="SUPFAM" id="SSF52242">
    <property type="entry name" value="Cobalamin (vitamin B12)-binding domain"/>
    <property type="match status" value="1"/>
</dbReference>
<gene>
    <name evidence="6" type="ORF">S01H1_31436</name>
</gene>
<dbReference type="AlphaFoldDB" id="X0TB35"/>
<evidence type="ECO:0000256" key="1">
    <source>
        <dbReference type="ARBA" id="ARBA00010854"/>
    </source>
</evidence>
<dbReference type="Pfam" id="PF02310">
    <property type="entry name" value="B12-binding"/>
    <property type="match status" value="1"/>
</dbReference>
<dbReference type="InterPro" id="IPR050554">
    <property type="entry name" value="Met_Synthase/Corrinoid"/>
</dbReference>
<dbReference type="CDD" id="cd02070">
    <property type="entry name" value="corrinoid_protein_B12-BD"/>
    <property type="match status" value="1"/>
</dbReference>
<reference evidence="6" key="1">
    <citation type="journal article" date="2014" name="Front. Microbiol.">
        <title>High frequency of phylogenetically diverse reductive dehalogenase-homologous genes in deep subseafloor sedimentary metagenomes.</title>
        <authorList>
            <person name="Kawai M."/>
            <person name="Futagami T."/>
            <person name="Toyoda A."/>
            <person name="Takaki Y."/>
            <person name="Nishi S."/>
            <person name="Hori S."/>
            <person name="Arai W."/>
            <person name="Tsubouchi T."/>
            <person name="Morono Y."/>
            <person name="Uchiyama I."/>
            <person name="Ito T."/>
            <person name="Fujiyama A."/>
            <person name="Inagaki F."/>
            <person name="Takami H."/>
        </authorList>
    </citation>
    <scope>NUCLEOTIDE SEQUENCE</scope>
    <source>
        <strain evidence="6">Expedition CK06-06</strain>
    </source>
</reference>
<dbReference type="PROSITE" id="PS51337">
    <property type="entry name" value="B12_BINDING_NTER"/>
    <property type="match status" value="1"/>
</dbReference>
<keyword evidence="3" id="KW-0170">Cobalt</keyword>
<comment type="caution">
    <text evidence="6">The sequence shown here is derived from an EMBL/GenBank/DDBJ whole genome shotgun (WGS) entry which is preliminary data.</text>
</comment>
<evidence type="ECO:0008006" key="7">
    <source>
        <dbReference type="Google" id="ProtNLM"/>
    </source>
</evidence>
<dbReference type="GO" id="GO:0031419">
    <property type="term" value="F:cobalamin binding"/>
    <property type="evidence" value="ECO:0007669"/>
    <property type="project" value="InterPro"/>
</dbReference>
<dbReference type="PANTHER" id="PTHR45833:SF1">
    <property type="entry name" value="METHIONINE SYNTHASE"/>
    <property type="match status" value="1"/>
</dbReference>
<dbReference type="InterPro" id="IPR003759">
    <property type="entry name" value="Cbl-bd_cap"/>
</dbReference>
<dbReference type="Pfam" id="PF02607">
    <property type="entry name" value="B12-binding_2"/>
    <property type="match status" value="1"/>
</dbReference>
<feature type="domain" description="B12-binding N-terminal" evidence="5">
    <location>
        <begin position="1"/>
        <end position="88"/>
    </location>
</feature>
<evidence type="ECO:0000313" key="6">
    <source>
        <dbReference type="EMBL" id="GAF90414.1"/>
    </source>
</evidence>
<dbReference type="PANTHER" id="PTHR45833">
    <property type="entry name" value="METHIONINE SYNTHASE"/>
    <property type="match status" value="1"/>
</dbReference>
<feature type="domain" description="B12-binding" evidence="4">
    <location>
        <begin position="88"/>
        <end position="208"/>
    </location>
</feature>
<organism evidence="6">
    <name type="scientific">marine sediment metagenome</name>
    <dbReference type="NCBI Taxonomy" id="412755"/>
    <lineage>
        <taxon>unclassified sequences</taxon>
        <taxon>metagenomes</taxon>
        <taxon>ecological metagenomes</taxon>
    </lineage>
</organism>
<evidence type="ECO:0000256" key="2">
    <source>
        <dbReference type="ARBA" id="ARBA00022723"/>
    </source>
</evidence>
<dbReference type="FunFam" id="3.40.50.280:FF:000003">
    <property type="entry name" value="Dimethylamine methyltransferase corrinoid protein"/>
    <property type="match status" value="1"/>
</dbReference>
<dbReference type="EMBL" id="BARS01019395">
    <property type="protein sequence ID" value="GAF90414.1"/>
    <property type="molecule type" value="Genomic_DNA"/>
</dbReference>
<dbReference type="Gene3D" id="1.10.1240.10">
    <property type="entry name" value="Methionine synthase domain"/>
    <property type="match status" value="1"/>
</dbReference>
<dbReference type="GO" id="GO:0008705">
    <property type="term" value="F:methionine synthase activity"/>
    <property type="evidence" value="ECO:0007669"/>
    <property type="project" value="TreeGrafter"/>
</dbReference>
<dbReference type="InterPro" id="IPR036594">
    <property type="entry name" value="Meth_synthase_dom"/>
</dbReference>
<proteinExistence type="inferred from homology"/>
<keyword evidence="2" id="KW-0479">Metal-binding</keyword>
<dbReference type="InterPro" id="IPR036724">
    <property type="entry name" value="Cobalamin-bd_sf"/>
</dbReference>
<sequence length="208" mass="21456">MADLQALADAVIKGDQNTAVEITKTALSEGAAAKSILDEGLIAGMDVIGARFKKYEVFIPDVLIAARVMKMAMEILKPELAKEGVEPVGKFIIGTVQGDLHDIGKNLVAMMLKGAGFEVVDLGVDIGPEKFVEQAKASDAQLIGMSALLTTTMPAMEKTIAALKAAGVSAKIMIGGAPVTQGYADEIGAHGYAPDAASAVDTAKDLVA</sequence>
<name>X0TB35_9ZZZZ</name>